<gene>
    <name evidence="1" type="ORF">LITE_LOCUS22166</name>
</gene>
<sequence length="136" mass="15213">ILHSHKIKEIVAKSNISPLHSENPKERSSRTPQHNVMGAQRIPNFDIISRGNALCTIPVAIPEVPNISHSKKFLFVAAFELQESLQELFICLVNLHQDQTRFRPVTELDSVSNRHAISSRQGLPATTESFLKALPS</sequence>
<dbReference type="AlphaFoldDB" id="A0AAV0L540"/>
<evidence type="ECO:0000313" key="1">
    <source>
        <dbReference type="EMBL" id="CAI0429487.1"/>
    </source>
</evidence>
<protein>
    <submittedName>
        <fullName evidence="1">Uncharacterized protein</fullName>
    </submittedName>
</protein>
<organism evidence="1 2">
    <name type="scientific">Linum tenue</name>
    <dbReference type="NCBI Taxonomy" id="586396"/>
    <lineage>
        <taxon>Eukaryota</taxon>
        <taxon>Viridiplantae</taxon>
        <taxon>Streptophyta</taxon>
        <taxon>Embryophyta</taxon>
        <taxon>Tracheophyta</taxon>
        <taxon>Spermatophyta</taxon>
        <taxon>Magnoliopsida</taxon>
        <taxon>eudicotyledons</taxon>
        <taxon>Gunneridae</taxon>
        <taxon>Pentapetalae</taxon>
        <taxon>rosids</taxon>
        <taxon>fabids</taxon>
        <taxon>Malpighiales</taxon>
        <taxon>Linaceae</taxon>
        <taxon>Linum</taxon>
    </lineage>
</organism>
<comment type="caution">
    <text evidence="1">The sequence shown here is derived from an EMBL/GenBank/DDBJ whole genome shotgun (WGS) entry which is preliminary data.</text>
</comment>
<evidence type="ECO:0000313" key="2">
    <source>
        <dbReference type="Proteomes" id="UP001154282"/>
    </source>
</evidence>
<reference evidence="1" key="1">
    <citation type="submission" date="2022-08" db="EMBL/GenBank/DDBJ databases">
        <authorList>
            <person name="Gutierrez-Valencia J."/>
        </authorList>
    </citation>
    <scope>NUCLEOTIDE SEQUENCE</scope>
</reference>
<name>A0AAV0L540_9ROSI</name>
<keyword evidence="2" id="KW-1185">Reference proteome</keyword>
<proteinExistence type="predicted"/>
<dbReference type="EMBL" id="CAMGYJ010000006">
    <property type="protein sequence ID" value="CAI0429487.1"/>
    <property type="molecule type" value="Genomic_DNA"/>
</dbReference>
<feature type="non-terminal residue" evidence="1">
    <location>
        <position position="1"/>
    </location>
</feature>
<dbReference type="Proteomes" id="UP001154282">
    <property type="component" value="Unassembled WGS sequence"/>
</dbReference>
<accession>A0AAV0L540</accession>